<feature type="transmembrane region" description="Helical" evidence="6">
    <location>
        <begin position="217"/>
        <end position="237"/>
    </location>
</feature>
<keyword evidence="2" id="KW-1003">Cell membrane</keyword>
<dbReference type="GO" id="GO:0015171">
    <property type="term" value="F:amino acid transmembrane transporter activity"/>
    <property type="evidence" value="ECO:0007669"/>
    <property type="project" value="TreeGrafter"/>
</dbReference>
<feature type="transmembrane region" description="Helical" evidence="6">
    <location>
        <begin position="98"/>
        <end position="116"/>
    </location>
</feature>
<comment type="caution">
    <text evidence="7">The sequence shown here is derived from an EMBL/GenBank/DDBJ whole genome shotgun (WGS) entry which is preliminary data.</text>
</comment>
<dbReference type="Proteomes" id="UP000318554">
    <property type="component" value="Unassembled WGS sequence"/>
</dbReference>
<proteinExistence type="predicted"/>
<evidence type="ECO:0000256" key="4">
    <source>
        <dbReference type="ARBA" id="ARBA00022989"/>
    </source>
</evidence>
<dbReference type="EMBL" id="VJNA01000027">
    <property type="protein sequence ID" value="TSE22674.1"/>
    <property type="molecule type" value="Genomic_DNA"/>
</dbReference>
<protein>
    <submittedName>
        <fullName evidence="7">Cysteine/O-acetylserine efflux protein</fullName>
    </submittedName>
</protein>
<evidence type="ECO:0000313" key="7">
    <source>
        <dbReference type="EMBL" id="TSE22674.1"/>
    </source>
</evidence>
<dbReference type="PANTHER" id="PTHR30086:SF20">
    <property type="entry name" value="ARGININE EXPORTER PROTEIN ARGO-RELATED"/>
    <property type="match status" value="1"/>
</dbReference>
<feature type="transmembrane region" description="Helical" evidence="6">
    <location>
        <begin position="67"/>
        <end position="92"/>
    </location>
</feature>
<evidence type="ECO:0000313" key="8">
    <source>
        <dbReference type="Proteomes" id="UP000318554"/>
    </source>
</evidence>
<dbReference type="AlphaFoldDB" id="A0A554WGI3"/>
<dbReference type="PANTHER" id="PTHR30086">
    <property type="entry name" value="ARGININE EXPORTER PROTEIN ARGO"/>
    <property type="match status" value="1"/>
</dbReference>
<keyword evidence="4 6" id="KW-1133">Transmembrane helix</keyword>
<dbReference type="Pfam" id="PF01810">
    <property type="entry name" value="LysE"/>
    <property type="match status" value="1"/>
</dbReference>
<sequence length="238" mass="24638">MTPTGAEADGDGRAGVHNAPMPTPALTWAECTALLTLATAASFTPGPNTTLSTALAAQGGLRRALPFVCAVPVGWALLLVLCAAGVGTLVLAVPWLRLGVLGGGVAYLLWLAWRLAGAGTPALGPQPPLRISFARGVALQFLNIKAWMLALSVVAGWIAGHPQAGQRLVWVLPVMVAYALASNLTYAMIGSALRGWLAGPLVQGRPSHRRLRTFNRLMAAALAVTALWMLASGLGGLR</sequence>
<evidence type="ECO:0000256" key="1">
    <source>
        <dbReference type="ARBA" id="ARBA00004651"/>
    </source>
</evidence>
<keyword evidence="3 6" id="KW-0812">Transmembrane</keyword>
<feature type="transmembrane region" description="Helical" evidence="6">
    <location>
        <begin position="170"/>
        <end position="197"/>
    </location>
</feature>
<evidence type="ECO:0000256" key="6">
    <source>
        <dbReference type="SAM" id="Phobius"/>
    </source>
</evidence>
<dbReference type="GO" id="GO:0005886">
    <property type="term" value="C:plasma membrane"/>
    <property type="evidence" value="ECO:0007669"/>
    <property type="project" value="UniProtKB-SubCell"/>
</dbReference>
<feature type="transmembrane region" description="Helical" evidence="6">
    <location>
        <begin position="137"/>
        <end position="158"/>
    </location>
</feature>
<evidence type="ECO:0000256" key="5">
    <source>
        <dbReference type="ARBA" id="ARBA00023136"/>
    </source>
</evidence>
<gene>
    <name evidence="7" type="primary">eamB</name>
    <name evidence="7" type="ORF">Taqua_01984</name>
</gene>
<dbReference type="InterPro" id="IPR001123">
    <property type="entry name" value="LeuE-type"/>
</dbReference>
<keyword evidence="5 6" id="KW-0472">Membrane</keyword>
<name>A0A554WGI3_9BURK</name>
<keyword evidence="8" id="KW-1185">Reference proteome</keyword>
<evidence type="ECO:0000256" key="3">
    <source>
        <dbReference type="ARBA" id="ARBA00022692"/>
    </source>
</evidence>
<comment type="subcellular location">
    <subcellularLocation>
        <location evidence="1">Cell membrane</location>
        <topology evidence="1">Multi-pass membrane protein</topology>
    </subcellularLocation>
</comment>
<organism evidence="7 8">
    <name type="scientific">Tepidimonas aquatica</name>
    <dbReference type="NCBI Taxonomy" id="247482"/>
    <lineage>
        <taxon>Bacteria</taxon>
        <taxon>Pseudomonadati</taxon>
        <taxon>Pseudomonadota</taxon>
        <taxon>Betaproteobacteria</taxon>
        <taxon>Burkholderiales</taxon>
        <taxon>Tepidimonas</taxon>
    </lineage>
</organism>
<accession>A0A554WGI3</accession>
<dbReference type="GO" id="GO:0033228">
    <property type="term" value="P:cysteine export across plasma membrane"/>
    <property type="evidence" value="ECO:0007669"/>
    <property type="project" value="TreeGrafter"/>
</dbReference>
<evidence type="ECO:0000256" key="2">
    <source>
        <dbReference type="ARBA" id="ARBA00022475"/>
    </source>
</evidence>
<reference evidence="7 8" key="1">
    <citation type="submission" date="2019-07" db="EMBL/GenBank/DDBJ databases">
        <title>Tepidimonas aquatica CLN-1 draft genome.</title>
        <authorList>
            <person name="Da Costa M.S."/>
            <person name="Froufe H.J.C."/>
            <person name="Egas C."/>
            <person name="Albuquerque L."/>
        </authorList>
    </citation>
    <scope>NUCLEOTIDE SEQUENCE [LARGE SCALE GENOMIC DNA]</scope>
    <source>
        <strain evidence="7 8">CLN-1</strain>
    </source>
</reference>